<comment type="subcellular location">
    <subcellularLocation>
        <location evidence="1 9">Cell inner membrane</location>
        <topology evidence="1 9">Multi-pass membrane protein</topology>
    </subcellularLocation>
</comment>
<feature type="domain" description="Type II secretion system protein GspF" evidence="10">
    <location>
        <begin position="74"/>
        <end position="196"/>
    </location>
</feature>
<keyword evidence="8" id="KW-0472">Membrane</keyword>
<accession>A0A2T3QMI6</accession>
<dbReference type="PANTHER" id="PTHR30012">
    <property type="entry name" value="GENERAL SECRETION PATHWAY PROTEIN"/>
    <property type="match status" value="1"/>
</dbReference>
<proteinExistence type="inferred from homology"/>
<dbReference type="AlphaFoldDB" id="A0A2T3QMI6"/>
<dbReference type="PANTHER" id="PTHR30012:SF7">
    <property type="entry name" value="PROTEIN TRANSPORT PROTEIN HOFC HOMOLOG"/>
    <property type="match status" value="1"/>
</dbReference>
<dbReference type="GO" id="GO:0005886">
    <property type="term" value="C:plasma membrane"/>
    <property type="evidence" value="ECO:0007669"/>
    <property type="project" value="UniProtKB-SubCell"/>
</dbReference>
<dbReference type="PROSITE" id="PS00874">
    <property type="entry name" value="T2SP_F"/>
    <property type="match status" value="1"/>
</dbReference>
<dbReference type="OrthoDB" id="9805682at2"/>
<dbReference type="InterPro" id="IPR003004">
    <property type="entry name" value="GspF/PilC"/>
</dbReference>
<evidence type="ECO:0000256" key="2">
    <source>
        <dbReference type="ARBA" id="ARBA00005745"/>
    </source>
</evidence>
<organism evidence="11 12">
    <name type="scientific">Photobacterium damselae</name>
    <dbReference type="NCBI Taxonomy" id="38293"/>
    <lineage>
        <taxon>Bacteria</taxon>
        <taxon>Pseudomonadati</taxon>
        <taxon>Pseudomonadota</taxon>
        <taxon>Gammaproteobacteria</taxon>
        <taxon>Vibrionales</taxon>
        <taxon>Vibrionaceae</taxon>
        <taxon>Photobacterium</taxon>
    </lineage>
</organism>
<comment type="similarity">
    <text evidence="2 9">Belongs to the GSP F family.</text>
</comment>
<evidence type="ECO:0000256" key="3">
    <source>
        <dbReference type="ARBA" id="ARBA00022448"/>
    </source>
</evidence>
<dbReference type="InterPro" id="IPR001992">
    <property type="entry name" value="T2SS_GspF/T4SS_PilC_CS"/>
</dbReference>
<dbReference type="Proteomes" id="UP000251647">
    <property type="component" value="Unassembled WGS sequence"/>
</dbReference>
<dbReference type="FunFam" id="1.20.81.30:FF:000001">
    <property type="entry name" value="Type II secretion system protein F"/>
    <property type="match status" value="2"/>
</dbReference>
<evidence type="ECO:0000256" key="9">
    <source>
        <dbReference type="RuleBase" id="RU003923"/>
    </source>
</evidence>
<evidence type="ECO:0000256" key="7">
    <source>
        <dbReference type="ARBA" id="ARBA00022989"/>
    </source>
</evidence>
<keyword evidence="7" id="KW-1133">Transmembrane helix</keyword>
<gene>
    <name evidence="11" type="primary">epsF_1</name>
    <name evidence="11" type="ORF">NCTC11647_02487</name>
</gene>
<protein>
    <submittedName>
        <fullName evidence="11">Cholera toxin secretion protein epsF</fullName>
    </submittedName>
</protein>
<dbReference type="InterPro" id="IPR018076">
    <property type="entry name" value="T2SS_GspF_dom"/>
</dbReference>
<keyword evidence="6 9" id="KW-0812">Transmembrane</keyword>
<evidence type="ECO:0000256" key="6">
    <source>
        <dbReference type="ARBA" id="ARBA00022692"/>
    </source>
</evidence>
<keyword evidence="3 9" id="KW-0813">Transport</keyword>
<evidence type="ECO:0000256" key="4">
    <source>
        <dbReference type="ARBA" id="ARBA00022475"/>
    </source>
</evidence>
<dbReference type="Gene3D" id="1.20.81.30">
    <property type="entry name" value="Type II secretion system (T2SS), domain F"/>
    <property type="match status" value="2"/>
</dbReference>
<evidence type="ECO:0000256" key="1">
    <source>
        <dbReference type="ARBA" id="ARBA00004429"/>
    </source>
</evidence>
<keyword evidence="4" id="KW-1003">Cell membrane</keyword>
<keyword evidence="5" id="KW-0997">Cell inner membrane</keyword>
<name>A0A2T3QMI6_PHODM</name>
<evidence type="ECO:0000256" key="5">
    <source>
        <dbReference type="ARBA" id="ARBA00022519"/>
    </source>
</evidence>
<dbReference type="PRINTS" id="PR00812">
    <property type="entry name" value="BCTERIALGSPF"/>
</dbReference>
<evidence type="ECO:0000259" key="10">
    <source>
        <dbReference type="Pfam" id="PF00482"/>
    </source>
</evidence>
<dbReference type="Pfam" id="PF00482">
    <property type="entry name" value="T2SSF"/>
    <property type="match status" value="2"/>
</dbReference>
<dbReference type="InterPro" id="IPR042094">
    <property type="entry name" value="T2SS_GspF_sf"/>
</dbReference>
<evidence type="ECO:0000313" key="12">
    <source>
        <dbReference type="Proteomes" id="UP000251647"/>
    </source>
</evidence>
<dbReference type="RefSeq" id="WP_005297600.1">
    <property type="nucleotide sequence ID" value="NZ_PYOG01000004.1"/>
</dbReference>
<sequence>MAQLAANKIRYYRWRGVNQGGKKITGVTLGFQEQEVRAQLTEQMIQVKKIKRTNPSTLDKIRNQMKSSDVTAITRQLATMIESGVPIVQALKLMASSHHKAEVRAVLTQVNTQVEAGASLSKALKSSSPLFDNFYCDLVATGEETGYLGQVFVRLATYREKSEAMRKKVIKAMIYPSMVMLTAISVTILMLVFVIPQFAAIFGSFGAELPWFTRQVLKASDFLINYGGYLAVGLLLTLVLYRYSYKRSYSFRLRIARLSLRLPIIGNVILKATIARFARTLATTFSAGIPLLTGLQSAGKTAGNLHIEEAIMEAHTSAAAGMPLYLSLRQCNVFPELMLQMTMIGEESGSLDDMLNKMASLYENDVDNIVDNLGQILEPLIIIVLGVLIGGLLVAMYMPIFTLMSVIG</sequence>
<feature type="domain" description="Type II secretion system protein GspF" evidence="10">
    <location>
        <begin position="277"/>
        <end position="399"/>
    </location>
</feature>
<reference evidence="11 12" key="1">
    <citation type="submission" date="2018-06" db="EMBL/GenBank/DDBJ databases">
        <authorList>
            <consortium name="Pathogen Informatics"/>
            <person name="Doyle S."/>
        </authorList>
    </citation>
    <scope>NUCLEOTIDE SEQUENCE [LARGE SCALE GENOMIC DNA]</scope>
    <source>
        <strain evidence="11 12">NCTC11647</strain>
    </source>
</reference>
<evidence type="ECO:0000313" key="11">
    <source>
        <dbReference type="EMBL" id="SPY29288.1"/>
    </source>
</evidence>
<dbReference type="GO" id="GO:0015628">
    <property type="term" value="P:protein secretion by the type II secretion system"/>
    <property type="evidence" value="ECO:0007669"/>
    <property type="project" value="TreeGrafter"/>
</dbReference>
<dbReference type="EMBL" id="UATL01000001">
    <property type="protein sequence ID" value="SPY29288.1"/>
    <property type="molecule type" value="Genomic_DNA"/>
</dbReference>
<evidence type="ECO:0000256" key="8">
    <source>
        <dbReference type="ARBA" id="ARBA00023136"/>
    </source>
</evidence>